<keyword evidence="3" id="KW-0238">DNA-binding</keyword>
<evidence type="ECO:0000313" key="7">
    <source>
        <dbReference type="Proteomes" id="UP000886595"/>
    </source>
</evidence>
<dbReference type="EMBL" id="JAAMPC010000008">
    <property type="protein sequence ID" value="KAG2300483.1"/>
    <property type="molecule type" value="Genomic_DNA"/>
</dbReference>
<dbReference type="OrthoDB" id="1024919at2759"/>
<dbReference type="SUPFAM" id="SSF101936">
    <property type="entry name" value="DNA-binding pseudobarrel domain"/>
    <property type="match status" value="1"/>
</dbReference>
<evidence type="ECO:0000256" key="3">
    <source>
        <dbReference type="ARBA" id="ARBA00023125"/>
    </source>
</evidence>
<evidence type="ECO:0000256" key="4">
    <source>
        <dbReference type="ARBA" id="ARBA00023163"/>
    </source>
</evidence>
<keyword evidence="7" id="KW-1185">Reference proteome</keyword>
<protein>
    <recommendedName>
        <fullName evidence="8">TF-B3 domain-containing protein</fullName>
    </recommendedName>
</protein>
<evidence type="ECO:0008006" key="8">
    <source>
        <dbReference type="Google" id="ProtNLM"/>
    </source>
</evidence>
<keyword evidence="5" id="KW-0539">Nucleus</keyword>
<dbReference type="PANTHER" id="PTHR31674">
    <property type="entry name" value="B3 DOMAIN-CONTAINING PROTEIN REM-LIKE 3-RELATED"/>
    <property type="match status" value="1"/>
</dbReference>
<dbReference type="GO" id="GO:0003677">
    <property type="term" value="F:DNA binding"/>
    <property type="evidence" value="ECO:0007669"/>
    <property type="project" value="UniProtKB-KW"/>
</dbReference>
<keyword evidence="4" id="KW-0804">Transcription</keyword>
<dbReference type="Proteomes" id="UP000886595">
    <property type="component" value="Unassembled WGS sequence"/>
</dbReference>
<evidence type="ECO:0000256" key="2">
    <source>
        <dbReference type="ARBA" id="ARBA00023015"/>
    </source>
</evidence>
<proteinExistence type="predicted"/>
<dbReference type="InterPro" id="IPR015300">
    <property type="entry name" value="DNA-bd_pseudobarrel_sf"/>
</dbReference>
<name>A0A8X7S6X9_BRACI</name>
<reference evidence="6 7" key="1">
    <citation type="submission" date="2020-02" db="EMBL/GenBank/DDBJ databases">
        <authorList>
            <person name="Ma Q."/>
            <person name="Huang Y."/>
            <person name="Song X."/>
            <person name="Pei D."/>
        </authorList>
    </citation>
    <scope>NUCLEOTIDE SEQUENCE [LARGE SCALE GENOMIC DNA]</scope>
    <source>
        <strain evidence="6">Sxm20200214</strain>
        <tissue evidence="6">Leaf</tissue>
    </source>
</reference>
<comment type="caution">
    <text evidence="6">The sequence shown here is derived from an EMBL/GenBank/DDBJ whole genome shotgun (WGS) entry which is preliminary data.</text>
</comment>
<dbReference type="PANTHER" id="PTHR31674:SF31">
    <property type="entry name" value="TF-B3 DOMAIN-CONTAINING PROTEIN"/>
    <property type="match status" value="1"/>
</dbReference>
<comment type="subcellular location">
    <subcellularLocation>
        <location evidence="1">Nucleus</location>
    </subcellularLocation>
</comment>
<gene>
    <name evidence="6" type="ORF">Bca52824_036955</name>
</gene>
<dbReference type="InterPro" id="IPR039218">
    <property type="entry name" value="REM_fam"/>
</dbReference>
<organism evidence="6 7">
    <name type="scientific">Brassica carinata</name>
    <name type="common">Ethiopian mustard</name>
    <name type="synonym">Abyssinian cabbage</name>
    <dbReference type="NCBI Taxonomy" id="52824"/>
    <lineage>
        <taxon>Eukaryota</taxon>
        <taxon>Viridiplantae</taxon>
        <taxon>Streptophyta</taxon>
        <taxon>Embryophyta</taxon>
        <taxon>Tracheophyta</taxon>
        <taxon>Spermatophyta</taxon>
        <taxon>Magnoliopsida</taxon>
        <taxon>eudicotyledons</taxon>
        <taxon>Gunneridae</taxon>
        <taxon>Pentapetalae</taxon>
        <taxon>rosids</taxon>
        <taxon>malvids</taxon>
        <taxon>Brassicales</taxon>
        <taxon>Brassicaceae</taxon>
        <taxon>Brassiceae</taxon>
        <taxon>Brassica</taxon>
    </lineage>
</organism>
<evidence type="ECO:0000256" key="1">
    <source>
        <dbReference type="ARBA" id="ARBA00004123"/>
    </source>
</evidence>
<sequence>METKIGRFDQVWEVIREGRTLTKGWKEFATAHDLESVTLSSSNHEGDLVFHVIPFGPSSCEIQYTNPHSVKEEAADDAPSFSFDSASW</sequence>
<accession>A0A8X7S6X9</accession>
<keyword evidence="2" id="KW-0805">Transcription regulation</keyword>
<evidence type="ECO:0000313" key="6">
    <source>
        <dbReference type="EMBL" id="KAG2300483.1"/>
    </source>
</evidence>
<dbReference type="GO" id="GO:0005634">
    <property type="term" value="C:nucleus"/>
    <property type="evidence" value="ECO:0007669"/>
    <property type="project" value="UniProtKB-SubCell"/>
</dbReference>
<dbReference type="AlphaFoldDB" id="A0A8X7S6X9"/>
<evidence type="ECO:0000256" key="5">
    <source>
        <dbReference type="ARBA" id="ARBA00023242"/>
    </source>
</evidence>